<feature type="modified residue" description="4-aspartylphosphate" evidence="14">
    <location>
        <position position="66"/>
    </location>
</feature>
<evidence type="ECO:0000313" key="18">
    <source>
        <dbReference type="EMBL" id="EKY22585.1"/>
    </source>
</evidence>
<keyword evidence="10" id="KW-0804">Transcription</keyword>
<dbReference type="GO" id="GO:0000156">
    <property type="term" value="F:phosphorelay response regulator activity"/>
    <property type="evidence" value="ECO:0007669"/>
    <property type="project" value="TreeGrafter"/>
</dbReference>
<evidence type="ECO:0000256" key="4">
    <source>
        <dbReference type="ARBA" id="ARBA00022553"/>
    </source>
</evidence>
<evidence type="ECO:0000256" key="15">
    <source>
        <dbReference type="PROSITE-ProRule" id="PRU01091"/>
    </source>
</evidence>
<evidence type="ECO:0000256" key="11">
    <source>
        <dbReference type="ARBA" id="ARBA00024867"/>
    </source>
</evidence>
<sequence>MKRNVCYNMERGDFMVNILLVEDDRNLRKMMEIFLKQNGYEVHSAQDGIEALSIFESIHIDLIICDIMMPNMDGYEFVENIRNINYEIPILMVTAKEKLEDKRKGFSMGIDDYMVKPIELDEMILRIESVLRRAKISNENKLTIGEVILDYNKLTITKNESTIILPKKEFYLLFKLLSYPKQIFTRIQLMEEIWGIDIESDERTVDVHIKRIREKLMDFDEFKIVTVRGLGYKAERNI</sequence>
<dbReference type="InterPro" id="IPR036388">
    <property type="entry name" value="WH-like_DNA-bd_sf"/>
</dbReference>
<organism evidence="18 19">
    <name type="scientific">Clostridium celatum DSM 1785</name>
    <dbReference type="NCBI Taxonomy" id="545697"/>
    <lineage>
        <taxon>Bacteria</taxon>
        <taxon>Bacillati</taxon>
        <taxon>Bacillota</taxon>
        <taxon>Clostridia</taxon>
        <taxon>Eubacteriales</taxon>
        <taxon>Clostridiaceae</taxon>
        <taxon>Clostridium</taxon>
    </lineage>
</organism>
<dbReference type="GO" id="GO:0006355">
    <property type="term" value="P:regulation of DNA-templated transcription"/>
    <property type="evidence" value="ECO:0007669"/>
    <property type="project" value="InterPro"/>
</dbReference>
<proteinExistence type="predicted"/>
<keyword evidence="7" id="KW-0843">Virulence</keyword>
<dbReference type="FunFam" id="3.40.50.2300:FF:000001">
    <property type="entry name" value="DNA-binding response regulator PhoB"/>
    <property type="match status" value="1"/>
</dbReference>
<evidence type="ECO:0000259" key="16">
    <source>
        <dbReference type="PROSITE" id="PS50110"/>
    </source>
</evidence>
<dbReference type="CDD" id="cd00383">
    <property type="entry name" value="trans_reg_C"/>
    <property type="match status" value="1"/>
</dbReference>
<dbReference type="GO" id="GO:0000976">
    <property type="term" value="F:transcription cis-regulatory region binding"/>
    <property type="evidence" value="ECO:0007669"/>
    <property type="project" value="TreeGrafter"/>
</dbReference>
<dbReference type="InterPro" id="IPR039420">
    <property type="entry name" value="WalR-like"/>
</dbReference>
<dbReference type="SMART" id="SM00862">
    <property type="entry name" value="Trans_reg_C"/>
    <property type="match status" value="1"/>
</dbReference>
<evidence type="ECO:0000256" key="13">
    <source>
        <dbReference type="ARBA" id="ARBA00039976"/>
    </source>
</evidence>
<dbReference type="Pfam" id="PF00072">
    <property type="entry name" value="Response_reg"/>
    <property type="match status" value="1"/>
</dbReference>
<dbReference type="PROSITE" id="PS51755">
    <property type="entry name" value="OMPR_PHOB"/>
    <property type="match status" value="1"/>
</dbReference>
<dbReference type="GO" id="GO:0005829">
    <property type="term" value="C:cytosol"/>
    <property type="evidence" value="ECO:0007669"/>
    <property type="project" value="TreeGrafter"/>
</dbReference>
<dbReference type="PATRIC" id="fig|545697.3.peg.3109"/>
<evidence type="ECO:0000256" key="1">
    <source>
        <dbReference type="ARBA" id="ARBA00004496"/>
    </source>
</evidence>
<keyword evidence="4 14" id="KW-0597">Phosphoprotein</keyword>
<evidence type="ECO:0000256" key="9">
    <source>
        <dbReference type="ARBA" id="ARBA00023159"/>
    </source>
</evidence>
<dbReference type="Pfam" id="PF00486">
    <property type="entry name" value="Trans_reg_C"/>
    <property type="match status" value="1"/>
</dbReference>
<evidence type="ECO:0000313" key="19">
    <source>
        <dbReference type="Proteomes" id="UP000010420"/>
    </source>
</evidence>
<dbReference type="STRING" id="545697.HMPREF0216_03176"/>
<comment type="caution">
    <text evidence="18">The sequence shown here is derived from an EMBL/GenBank/DDBJ whole genome shotgun (WGS) entry which is preliminary data.</text>
</comment>
<keyword evidence="19" id="KW-1185">Reference proteome</keyword>
<keyword evidence="5" id="KW-0902">Two-component regulatory system</keyword>
<dbReference type="AlphaFoldDB" id="L1Q4D4"/>
<dbReference type="InterPro" id="IPR001867">
    <property type="entry name" value="OmpR/PhoB-type_DNA-bd"/>
</dbReference>
<feature type="domain" description="Response regulatory" evidence="16">
    <location>
        <begin position="17"/>
        <end position="131"/>
    </location>
</feature>
<dbReference type="eggNOG" id="COG0745">
    <property type="taxonomic scope" value="Bacteria"/>
</dbReference>
<dbReference type="InterPro" id="IPR011006">
    <property type="entry name" value="CheY-like_superfamily"/>
</dbReference>
<evidence type="ECO:0000256" key="14">
    <source>
        <dbReference type="PROSITE-ProRule" id="PRU00169"/>
    </source>
</evidence>
<dbReference type="HOGENOM" id="CLU_000445_30_3_9"/>
<dbReference type="Proteomes" id="UP000010420">
    <property type="component" value="Unassembled WGS sequence"/>
</dbReference>
<evidence type="ECO:0000259" key="17">
    <source>
        <dbReference type="PROSITE" id="PS51755"/>
    </source>
</evidence>
<keyword evidence="6" id="KW-0805">Transcription regulation</keyword>
<dbReference type="CDD" id="cd17574">
    <property type="entry name" value="REC_OmpR"/>
    <property type="match status" value="1"/>
</dbReference>
<keyword evidence="3" id="KW-0963">Cytoplasm</keyword>
<keyword evidence="9" id="KW-0010">Activator</keyword>
<evidence type="ECO:0000256" key="10">
    <source>
        <dbReference type="ARBA" id="ARBA00023163"/>
    </source>
</evidence>
<comment type="function">
    <text evidence="12">Member of the two-component regulatory system HssS/HssR involved in intracellular heme homeostasis and tempering of staphylococcal virulence. Phosphorylated HssR binds to a direct repeat sequence within hrtAB promoter and activates the expression of hrtAB, an efflux pump, in response to extracellular heme, hemin, hemoglobin or blood.</text>
</comment>
<comment type="function">
    <text evidence="11">May play the central regulatory role in sporulation. It may be an element of the effector pathway responsible for the activation of sporulation genes in response to nutritional stress. Spo0A may act in concert with spo0H (a sigma factor) to control the expression of some genes that are critical to the sporulation process.</text>
</comment>
<dbReference type="Gene3D" id="1.10.10.10">
    <property type="entry name" value="Winged helix-like DNA-binding domain superfamily/Winged helix DNA-binding domain"/>
    <property type="match status" value="1"/>
</dbReference>
<dbReference type="PROSITE" id="PS50110">
    <property type="entry name" value="RESPONSE_REGULATORY"/>
    <property type="match status" value="1"/>
</dbReference>
<dbReference type="GO" id="GO:0032993">
    <property type="term" value="C:protein-DNA complex"/>
    <property type="evidence" value="ECO:0007669"/>
    <property type="project" value="TreeGrafter"/>
</dbReference>
<reference evidence="18 19" key="1">
    <citation type="submission" date="2012-05" db="EMBL/GenBank/DDBJ databases">
        <authorList>
            <person name="Weinstock G."/>
            <person name="Sodergren E."/>
            <person name="Lobos E.A."/>
            <person name="Fulton L."/>
            <person name="Fulton R."/>
            <person name="Courtney L."/>
            <person name="Fronick C."/>
            <person name="O'Laughlin M."/>
            <person name="Godfrey J."/>
            <person name="Wilson R.M."/>
            <person name="Miner T."/>
            <person name="Farmer C."/>
            <person name="Delehaunty K."/>
            <person name="Cordes M."/>
            <person name="Minx P."/>
            <person name="Tomlinson C."/>
            <person name="Chen J."/>
            <person name="Wollam A."/>
            <person name="Pepin K.H."/>
            <person name="Bhonagiri V."/>
            <person name="Zhang X."/>
            <person name="Suruliraj S."/>
            <person name="Warren W."/>
            <person name="Mitreva M."/>
            <person name="Mardis E.R."/>
            <person name="Wilson R.K."/>
        </authorList>
    </citation>
    <scope>NUCLEOTIDE SEQUENCE [LARGE SCALE GENOMIC DNA]</scope>
    <source>
        <strain evidence="18 19">DSM 1785</strain>
    </source>
</reference>
<evidence type="ECO:0000256" key="2">
    <source>
        <dbReference type="ARBA" id="ARBA00018672"/>
    </source>
</evidence>
<evidence type="ECO:0000256" key="12">
    <source>
        <dbReference type="ARBA" id="ARBA00037471"/>
    </source>
</evidence>
<dbReference type="EMBL" id="AMEZ01000121">
    <property type="protein sequence ID" value="EKY22585.1"/>
    <property type="molecule type" value="Genomic_DNA"/>
</dbReference>
<gene>
    <name evidence="18" type="ORF">HMPREF0216_03176</name>
</gene>
<dbReference type="SMART" id="SM00448">
    <property type="entry name" value="REC"/>
    <property type="match status" value="1"/>
</dbReference>
<feature type="domain" description="OmpR/PhoB-type" evidence="17">
    <location>
        <begin position="139"/>
        <end position="236"/>
    </location>
</feature>
<dbReference type="PANTHER" id="PTHR48111">
    <property type="entry name" value="REGULATOR OF RPOS"/>
    <property type="match status" value="1"/>
</dbReference>
<evidence type="ECO:0000256" key="8">
    <source>
        <dbReference type="ARBA" id="ARBA00023125"/>
    </source>
</evidence>
<dbReference type="PANTHER" id="PTHR48111:SF49">
    <property type="entry name" value="HEME RESPONSE REGULATOR HSSR"/>
    <property type="match status" value="1"/>
</dbReference>
<comment type="subcellular location">
    <subcellularLocation>
        <location evidence="1">Cytoplasm</location>
    </subcellularLocation>
</comment>
<name>L1Q4D4_9CLOT</name>
<dbReference type="InterPro" id="IPR001789">
    <property type="entry name" value="Sig_transdc_resp-reg_receiver"/>
</dbReference>
<evidence type="ECO:0000256" key="5">
    <source>
        <dbReference type="ARBA" id="ARBA00023012"/>
    </source>
</evidence>
<feature type="DNA-binding region" description="OmpR/PhoB-type" evidence="15">
    <location>
        <begin position="139"/>
        <end position="236"/>
    </location>
</feature>
<keyword evidence="8 15" id="KW-0238">DNA-binding</keyword>
<accession>L1Q4D4</accession>
<dbReference type="SUPFAM" id="SSF52172">
    <property type="entry name" value="CheY-like"/>
    <property type="match status" value="1"/>
</dbReference>
<evidence type="ECO:0000256" key="7">
    <source>
        <dbReference type="ARBA" id="ARBA00023026"/>
    </source>
</evidence>
<evidence type="ECO:0000256" key="6">
    <source>
        <dbReference type="ARBA" id="ARBA00023015"/>
    </source>
</evidence>
<evidence type="ECO:0000256" key="3">
    <source>
        <dbReference type="ARBA" id="ARBA00022490"/>
    </source>
</evidence>
<protein>
    <recommendedName>
        <fullName evidence="13">Heme response regulator HssR</fullName>
    </recommendedName>
    <alternativeName>
        <fullName evidence="2">Stage 0 sporulation protein A homolog</fullName>
    </alternativeName>
</protein>
<dbReference type="Gene3D" id="3.40.50.2300">
    <property type="match status" value="1"/>
</dbReference>